<dbReference type="AlphaFoldDB" id="A0AAD7B8V3"/>
<proteinExistence type="predicted"/>
<organism evidence="1 2">
    <name type="scientific">Mycena rosella</name>
    <name type="common">Pink bonnet</name>
    <name type="synonym">Agaricus rosellus</name>
    <dbReference type="NCBI Taxonomy" id="1033263"/>
    <lineage>
        <taxon>Eukaryota</taxon>
        <taxon>Fungi</taxon>
        <taxon>Dikarya</taxon>
        <taxon>Basidiomycota</taxon>
        <taxon>Agaricomycotina</taxon>
        <taxon>Agaricomycetes</taxon>
        <taxon>Agaricomycetidae</taxon>
        <taxon>Agaricales</taxon>
        <taxon>Marasmiineae</taxon>
        <taxon>Mycenaceae</taxon>
        <taxon>Mycena</taxon>
    </lineage>
</organism>
<comment type="caution">
    <text evidence="1">The sequence shown here is derived from an EMBL/GenBank/DDBJ whole genome shotgun (WGS) entry which is preliminary data.</text>
</comment>
<dbReference type="Proteomes" id="UP001221757">
    <property type="component" value="Unassembled WGS sequence"/>
</dbReference>
<protein>
    <submittedName>
        <fullName evidence="1">Uncharacterized protein</fullName>
    </submittedName>
</protein>
<sequence length="170" mass="19348">MGISAALRCCRGIRRIRRKFPCTSTFLNTGVHFAYFRPIRLVRFPALTHLKIALDMPLDIIATLPTISEITNRNTIQEIIYMIETPRLLDGEPQAAAEQSSTWPTFDAGITALPLPNLERIEIMFLEDPDDYLDLDHSGAERATPQHLDAASFPLLSERKLLFLTTQYYQ</sequence>
<gene>
    <name evidence="1" type="ORF">B0H17DRAFT_1153201</name>
</gene>
<accession>A0AAD7B8V3</accession>
<keyword evidence="2" id="KW-1185">Reference proteome</keyword>
<evidence type="ECO:0000313" key="1">
    <source>
        <dbReference type="EMBL" id="KAJ7613336.1"/>
    </source>
</evidence>
<reference evidence="1" key="1">
    <citation type="submission" date="2023-03" db="EMBL/GenBank/DDBJ databases">
        <title>Massive genome expansion in bonnet fungi (Mycena s.s.) driven by repeated elements and novel gene families across ecological guilds.</title>
        <authorList>
            <consortium name="Lawrence Berkeley National Laboratory"/>
            <person name="Harder C.B."/>
            <person name="Miyauchi S."/>
            <person name="Viragh M."/>
            <person name="Kuo A."/>
            <person name="Thoen E."/>
            <person name="Andreopoulos B."/>
            <person name="Lu D."/>
            <person name="Skrede I."/>
            <person name="Drula E."/>
            <person name="Henrissat B."/>
            <person name="Morin E."/>
            <person name="Kohler A."/>
            <person name="Barry K."/>
            <person name="LaButti K."/>
            <person name="Morin E."/>
            <person name="Salamov A."/>
            <person name="Lipzen A."/>
            <person name="Mereny Z."/>
            <person name="Hegedus B."/>
            <person name="Baldrian P."/>
            <person name="Stursova M."/>
            <person name="Weitz H."/>
            <person name="Taylor A."/>
            <person name="Grigoriev I.V."/>
            <person name="Nagy L.G."/>
            <person name="Martin F."/>
            <person name="Kauserud H."/>
        </authorList>
    </citation>
    <scope>NUCLEOTIDE SEQUENCE</scope>
    <source>
        <strain evidence="1">CBHHK067</strain>
    </source>
</reference>
<evidence type="ECO:0000313" key="2">
    <source>
        <dbReference type="Proteomes" id="UP001221757"/>
    </source>
</evidence>
<name>A0AAD7B8V3_MYCRO</name>
<dbReference type="EMBL" id="JARKIE010000908">
    <property type="protein sequence ID" value="KAJ7613336.1"/>
    <property type="molecule type" value="Genomic_DNA"/>
</dbReference>